<organism evidence="16 17">
    <name type="scientific">Desulfolutivibrio sulfodismutans</name>
    <dbReference type="NCBI Taxonomy" id="63561"/>
    <lineage>
        <taxon>Bacteria</taxon>
        <taxon>Pseudomonadati</taxon>
        <taxon>Thermodesulfobacteriota</taxon>
        <taxon>Desulfovibrionia</taxon>
        <taxon>Desulfovibrionales</taxon>
        <taxon>Desulfovibrionaceae</taxon>
        <taxon>Desulfolutivibrio</taxon>
    </lineage>
</organism>
<comment type="pathway">
    <text evidence="2 10">Amino-acid biosynthesis; L-methionine biosynthesis via de novo pathway; L-methionine from L-homocysteine (MetE route): step 1/1.</text>
</comment>
<dbReference type="NCBIfam" id="NF003556">
    <property type="entry name" value="PRK05222.1"/>
    <property type="match status" value="1"/>
</dbReference>
<dbReference type="AlphaFoldDB" id="A0A7K3NLU6"/>
<dbReference type="GO" id="GO:0003871">
    <property type="term" value="F:5-methyltetrahydropteroyltriglutamate-homocysteine S-methyltransferase activity"/>
    <property type="evidence" value="ECO:0007669"/>
    <property type="project" value="UniProtKB-UniRule"/>
</dbReference>
<dbReference type="RefSeq" id="WP_163301793.1">
    <property type="nucleotide sequence ID" value="NZ_JAAGRQ010000026.1"/>
</dbReference>
<feature type="binding site" evidence="10 11">
    <location>
        <position position="562"/>
    </location>
    <ligand>
        <name>5-methyltetrahydropteroyltri-L-glutamate</name>
        <dbReference type="ChEBI" id="CHEBI:58207"/>
    </ligand>
</feature>
<dbReference type="InterPro" id="IPR002629">
    <property type="entry name" value="Met_Synth_C/arc"/>
</dbReference>
<evidence type="ECO:0000256" key="9">
    <source>
        <dbReference type="ARBA" id="ARBA00023167"/>
    </source>
</evidence>
<dbReference type="GO" id="GO:0032259">
    <property type="term" value="P:methylation"/>
    <property type="evidence" value="ECO:0007669"/>
    <property type="project" value="UniProtKB-KW"/>
</dbReference>
<dbReference type="InterPro" id="IPR006276">
    <property type="entry name" value="Cobalamin-indep_Met_synthase"/>
</dbReference>
<dbReference type="GO" id="GO:0008270">
    <property type="term" value="F:zinc ion binding"/>
    <property type="evidence" value="ECO:0007669"/>
    <property type="project" value="InterPro"/>
</dbReference>
<evidence type="ECO:0000259" key="15">
    <source>
        <dbReference type="Pfam" id="PF08267"/>
    </source>
</evidence>
<feature type="binding site" evidence="10">
    <location>
        <position position="642"/>
    </location>
    <ligand>
        <name>Zn(2+)</name>
        <dbReference type="ChEBI" id="CHEBI:29105"/>
        <note>catalytic</note>
    </ligand>
</feature>
<dbReference type="UniPathway" id="UPA00051">
    <property type="reaction ID" value="UER00082"/>
</dbReference>
<dbReference type="CDD" id="cd03311">
    <property type="entry name" value="CIMS_C_terminal_like"/>
    <property type="match status" value="1"/>
</dbReference>
<feature type="binding site" evidence="12">
    <location>
        <position position="727"/>
    </location>
    <ligand>
        <name>Zn(2+)</name>
        <dbReference type="ChEBI" id="CHEBI:29105"/>
        <label>1</label>
        <note>catalytic</note>
    </ligand>
</feature>
<dbReference type="Proteomes" id="UP000469724">
    <property type="component" value="Unassembled WGS sequence"/>
</dbReference>
<evidence type="ECO:0000256" key="10">
    <source>
        <dbReference type="HAMAP-Rule" id="MF_00172"/>
    </source>
</evidence>
<evidence type="ECO:0000256" key="7">
    <source>
        <dbReference type="ARBA" id="ARBA00022723"/>
    </source>
</evidence>
<reference evidence="16 17" key="1">
    <citation type="submission" date="2020-02" db="EMBL/GenBank/DDBJ databases">
        <title>Comparative genomics of sulfur disproportionating microorganisms.</title>
        <authorList>
            <person name="Ward L.M."/>
            <person name="Bertran E."/>
            <person name="Johnston D.T."/>
        </authorList>
    </citation>
    <scope>NUCLEOTIDE SEQUENCE [LARGE SCALE GENOMIC DNA]</scope>
    <source>
        <strain evidence="16 17">DSM 3696</strain>
    </source>
</reference>
<feature type="binding site" evidence="12">
    <location>
        <position position="642"/>
    </location>
    <ligand>
        <name>Zn(2+)</name>
        <dbReference type="ChEBI" id="CHEBI:29105"/>
        <label>1</label>
        <note>catalytic</note>
    </ligand>
</feature>
<feature type="binding site" evidence="10">
    <location>
        <position position="485"/>
    </location>
    <ligand>
        <name>L-homocysteine</name>
        <dbReference type="ChEBI" id="CHEBI:58199"/>
    </ligand>
</feature>
<evidence type="ECO:0000256" key="6">
    <source>
        <dbReference type="ARBA" id="ARBA00022679"/>
    </source>
</evidence>
<feature type="binding site" evidence="10">
    <location>
        <position position="606"/>
    </location>
    <ligand>
        <name>5-methyltetrahydropteroyltri-L-glutamate</name>
        <dbReference type="ChEBI" id="CHEBI:58207"/>
    </ligand>
</feature>
<feature type="binding site" evidence="10 11">
    <location>
        <begin position="432"/>
        <end position="434"/>
    </location>
    <ligand>
        <name>L-methionine</name>
        <dbReference type="ChEBI" id="CHEBI:57844"/>
    </ligand>
</feature>
<dbReference type="Gene3D" id="3.20.20.210">
    <property type="match status" value="2"/>
</dbReference>
<feature type="binding site" evidence="10">
    <location>
        <position position="113"/>
    </location>
    <ligand>
        <name>5-methyltetrahydropteroyltri-L-glutamate</name>
        <dbReference type="ChEBI" id="CHEBI:58207"/>
    </ligand>
</feature>
<keyword evidence="6 10" id="KW-0808">Transferase</keyword>
<feature type="binding site" evidence="11">
    <location>
        <position position="118"/>
    </location>
    <ligand>
        <name>5-methyltetrahydropteroyltri-L-glutamate</name>
        <dbReference type="ChEBI" id="CHEBI:58207"/>
    </ligand>
</feature>
<evidence type="ECO:0000256" key="13">
    <source>
        <dbReference type="PIRSR" id="PIRSR000382-3"/>
    </source>
</evidence>
<feature type="binding site" evidence="12">
    <location>
        <position position="644"/>
    </location>
    <ligand>
        <name>Zn(2+)</name>
        <dbReference type="ChEBI" id="CHEBI:29105"/>
        <label>1</label>
        <note>catalytic</note>
    </ligand>
</feature>
<dbReference type="EMBL" id="JAAGRQ010000026">
    <property type="protein sequence ID" value="NDY56745.1"/>
    <property type="molecule type" value="Genomic_DNA"/>
</dbReference>
<feature type="binding site" evidence="10 11">
    <location>
        <position position="600"/>
    </location>
    <ligand>
        <name>L-homocysteine</name>
        <dbReference type="ChEBI" id="CHEBI:58199"/>
    </ligand>
</feature>
<keyword evidence="7 10" id="KW-0479">Metal-binding</keyword>
<sequence length="759" mass="83391">MQTHVLGFPRMGASRELKFALERHWRGELSAQGLVDIGRELTVRHWEIQREAGLSLVAVGDFSFYDHVLDTAAMLGLLPGRFADEPRPLFPETYFAMARGDAEKNLPPLDMTKWFDTNYHYLAPEITPGMTPRLARQAVIEDARLAVSLGHRPKAVLLGPLTFLSLCRAEDGADRFELLPGIMAVYREILQQLAPLCPVIQIDEPILCTEMATAAKAYFKPASVMLRAAAEGAKLLLATYFGGLGENLDLALESGFDILHLDATRAGHELSGVADRLLGDMSLSLGLVSGRNIWKTDLARAVATARDMARKLGEDRLLIGTGCSLLHCPVDLERERALAPDVRRTMSFAVQKCREVAVIAEAAEGWDHAETLAKNAADLAAGRDNPLACDPAVRRRLEGVTPAMLSRQSPFAERKKAQQARLNLPLLPTTTIGSFPQTAAIRAARLALRRGEMDQAGYRAAMQEAIADAVARQEALSLDVLVHGEPERNDMVEYFGQMLGGFCFTENGWVQSYGSRCVKPPVIFGDVSRPAPMTVDWIGHAQSLTQKPVKGMLTGPVTILNWSFVREDIPRAEVCRQIALAVRDEVADLERAGTPIIQIDEAAFREGLPLGRADQEAYLTWAVECFRLTASGVSDATQIHTHMCYSEFGTIIRWIAAMDADVISIECSRSKMELLSAFGEFEYPNDIGPGIYDIHSPRVPGVEEMAGLLRKAMAVIPAERLWVNPDCGLKTRDWPETMASLANVVAAAKMLRAEIEAEK</sequence>
<evidence type="ECO:0000256" key="3">
    <source>
        <dbReference type="ARBA" id="ARBA00009553"/>
    </source>
</evidence>
<feature type="binding site" evidence="12">
    <location>
        <position position="666"/>
    </location>
    <ligand>
        <name>Zn(2+)</name>
        <dbReference type="ChEBI" id="CHEBI:29105"/>
        <label>1</label>
        <note>catalytic</note>
    </ligand>
</feature>
<dbReference type="Pfam" id="PF01717">
    <property type="entry name" value="Meth_synt_2"/>
    <property type="match status" value="1"/>
</dbReference>
<evidence type="ECO:0000256" key="1">
    <source>
        <dbReference type="ARBA" id="ARBA00002777"/>
    </source>
</evidence>
<comment type="cofactor">
    <cofactor evidence="12">
        <name>Zn(2+)</name>
        <dbReference type="ChEBI" id="CHEBI:29105"/>
    </cofactor>
    <text evidence="12">Binds 2 Zn(2+) ions per subunit.</text>
</comment>
<feature type="binding site" evidence="10">
    <location>
        <begin position="15"/>
        <end position="18"/>
    </location>
    <ligand>
        <name>5-methyltetrahydropteroyltri-L-glutamate</name>
        <dbReference type="ChEBI" id="CHEBI:58207"/>
    </ligand>
</feature>
<protein>
    <recommendedName>
        <fullName evidence="10">5-methyltetrahydropteroyltriglutamate--homocysteine methyltransferase</fullName>
        <ecNumber evidence="10">2.1.1.14</ecNumber>
    </recommendedName>
    <alternativeName>
        <fullName evidence="10">Cobalamin-independent methionine synthase</fullName>
    </alternativeName>
    <alternativeName>
        <fullName evidence="10">Methionine synthase, vitamin-B12 independent isozyme</fullName>
    </alternativeName>
</protein>
<feature type="binding site" evidence="10">
    <location>
        <position position="666"/>
    </location>
    <ligand>
        <name>Zn(2+)</name>
        <dbReference type="ChEBI" id="CHEBI:29105"/>
        <note>catalytic</note>
    </ligand>
</feature>
<dbReference type="SUPFAM" id="SSF51726">
    <property type="entry name" value="UROD/MetE-like"/>
    <property type="match status" value="2"/>
</dbReference>
<evidence type="ECO:0000256" key="11">
    <source>
        <dbReference type="PIRSR" id="PIRSR000382-1"/>
    </source>
</evidence>
<comment type="catalytic activity">
    <reaction evidence="10">
        <text>5-methyltetrahydropteroyltri-L-glutamate + L-homocysteine = tetrahydropteroyltri-L-glutamate + L-methionine</text>
        <dbReference type="Rhea" id="RHEA:21196"/>
        <dbReference type="ChEBI" id="CHEBI:57844"/>
        <dbReference type="ChEBI" id="CHEBI:58140"/>
        <dbReference type="ChEBI" id="CHEBI:58199"/>
        <dbReference type="ChEBI" id="CHEBI:58207"/>
        <dbReference type="EC" id="2.1.1.14"/>
    </reaction>
</comment>
<dbReference type="Pfam" id="PF08267">
    <property type="entry name" value="Meth_synt_1"/>
    <property type="match status" value="1"/>
</dbReference>
<feature type="active site" description="Proton donor" evidence="10 13">
    <location>
        <position position="695"/>
    </location>
</feature>
<feature type="binding site" evidence="11">
    <location>
        <position position="18"/>
    </location>
    <ligand>
        <name>5-methyltetrahydropteroyltri-L-glutamate</name>
        <dbReference type="ChEBI" id="CHEBI:58207"/>
    </ligand>
</feature>
<evidence type="ECO:0000259" key="14">
    <source>
        <dbReference type="Pfam" id="PF01717"/>
    </source>
</evidence>
<comment type="function">
    <text evidence="1 10">Catalyzes the transfer of a methyl group from 5-methyltetrahydrofolate to homocysteine resulting in methionine formation.</text>
</comment>
<evidence type="ECO:0000256" key="2">
    <source>
        <dbReference type="ARBA" id="ARBA00004681"/>
    </source>
</evidence>
<keyword evidence="9 10" id="KW-0486">Methionine biosynthesis</keyword>
<keyword evidence="4 10" id="KW-0489">Methyltransferase</keyword>
<dbReference type="EC" id="2.1.1.14" evidence="10"/>
<evidence type="ECO:0000256" key="12">
    <source>
        <dbReference type="PIRSR" id="PIRSR000382-2"/>
    </source>
</evidence>
<feature type="binding site" evidence="10">
    <location>
        <position position="644"/>
    </location>
    <ligand>
        <name>Zn(2+)</name>
        <dbReference type="ChEBI" id="CHEBI:29105"/>
        <note>catalytic</note>
    </ligand>
</feature>
<feature type="domain" description="Cobalamin-independent methionine synthase MetE N-terminal" evidence="15">
    <location>
        <begin position="3"/>
        <end position="310"/>
    </location>
</feature>
<dbReference type="CDD" id="cd03312">
    <property type="entry name" value="CIMS_N_terminal_like"/>
    <property type="match status" value="1"/>
</dbReference>
<dbReference type="NCBIfam" id="TIGR01371">
    <property type="entry name" value="met_syn_B12ind"/>
    <property type="match status" value="1"/>
</dbReference>
<feature type="binding site" evidence="10 11">
    <location>
        <begin position="516"/>
        <end position="517"/>
    </location>
    <ligand>
        <name>5-methyltetrahydropteroyltri-L-glutamate</name>
        <dbReference type="ChEBI" id="CHEBI:58207"/>
    </ligand>
</feature>
<feature type="binding site" evidence="10 11">
    <location>
        <position position="600"/>
    </location>
    <ligand>
        <name>L-methionine</name>
        <dbReference type="ChEBI" id="CHEBI:57844"/>
    </ligand>
</feature>
<dbReference type="PANTHER" id="PTHR30519">
    <property type="entry name" value="5-METHYLTETRAHYDROPTEROYLTRIGLUTAMATE--HOMOCYSTEINE METHYLTRANSFERASE"/>
    <property type="match status" value="1"/>
</dbReference>
<dbReference type="InterPro" id="IPR038071">
    <property type="entry name" value="UROD/MetE-like_sf"/>
</dbReference>
<dbReference type="GO" id="GO:0009086">
    <property type="term" value="P:methionine biosynthetic process"/>
    <property type="evidence" value="ECO:0007669"/>
    <property type="project" value="UniProtKB-UniRule"/>
</dbReference>
<evidence type="ECO:0000313" key="16">
    <source>
        <dbReference type="EMBL" id="NDY56745.1"/>
    </source>
</evidence>
<dbReference type="PIRSF" id="PIRSF000382">
    <property type="entry name" value="MeTrfase_B12_ind"/>
    <property type="match status" value="1"/>
</dbReference>
<name>A0A7K3NLU6_9BACT</name>
<comment type="cofactor">
    <cofactor evidence="10">
        <name>Zn(2+)</name>
        <dbReference type="ChEBI" id="CHEBI:29105"/>
    </cofactor>
    <text evidence="10">Binds 1 zinc ion per subunit.</text>
</comment>
<dbReference type="InterPro" id="IPR013215">
    <property type="entry name" value="Cbl-indep_Met_Synth_N"/>
</dbReference>
<gene>
    <name evidence="10 16" type="primary">metE</name>
    <name evidence="16" type="ORF">G3N56_08305</name>
</gene>
<keyword evidence="10" id="KW-0677">Repeat</keyword>
<feature type="binding site" evidence="10 11">
    <location>
        <position position="485"/>
    </location>
    <ligand>
        <name>L-methionine</name>
        <dbReference type="ChEBI" id="CHEBI:57844"/>
    </ligand>
</feature>
<evidence type="ECO:0000313" key="17">
    <source>
        <dbReference type="Proteomes" id="UP000469724"/>
    </source>
</evidence>
<comment type="caution">
    <text evidence="16">The sequence shown here is derived from an EMBL/GenBank/DDBJ whole genome shotgun (WGS) entry which is preliminary data.</text>
</comment>
<evidence type="ECO:0000256" key="5">
    <source>
        <dbReference type="ARBA" id="ARBA00022605"/>
    </source>
</evidence>
<feature type="domain" description="Cobalamin-independent methionine synthase MetE C-terminal/archaeal" evidence="14">
    <location>
        <begin position="427"/>
        <end position="749"/>
    </location>
</feature>
<feature type="binding site" evidence="10">
    <location>
        <position position="727"/>
    </location>
    <ligand>
        <name>Zn(2+)</name>
        <dbReference type="ChEBI" id="CHEBI:29105"/>
        <note>catalytic</note>
    </ligand>
</feature>
<evidence type="ECO:0000256" key="8">
    <source>
        <dbReference type="ARBA" id="ARBA00022833"/>
    </source>
</evidence>
<evidence type="ECO:0000256" key="4">
    <source>
        <dbReference type="ARBA" id="ARBA00022603"/>
    </source>
</evidence>
<feature type="binding site" evidence="10 11">
    <location>
        <begin position="432"/>
        <end position="434"/>
    </location>
    <ligand>
        <name>L-homocysteine</name>
        <dbReference type="ChEBI" id="CHEBI:58199"/>
    </ligand>
</feature>
<proteinExistence type="inferred from homology"/>
<keyword evidence="8 10" id="KW-0862">Zinc</keyword>
<comment type="similarity">
    <text evidence="3 10">Belongs to the vitamin-B12 independent methionine synthase family.</text>
</comment>
<keyword evidence="5 10" id="KW-0028">Amino-acid biosynthesis</keyword>
<dbReference type="HAMAP" id="MF_00172">
    <property type="entry name" value="Meth_synth"/>
    <property type="match status" value="1"/>
</dbReference>
<keyword evidence="17" id="KW-1185">Reference proteome</keyword>
<accession>A0A7K3NLU6</accession>